<name>S4PG93_9NEOP</name>
<reference evidence="1" key="1">
    <citation type="journal article" date="2013" name="BMC Genomics">
        <title>Unscrambling butterfly oogenesis.</title>
        <authorList>
            <person name="Carter J.M."/>
            <person name="Baker S.C."/>
            <person name="Pink R."/>
            <person name="Carter D.R."/>
            <person name="Collins A."/>
            <person name="Tomlin J."/>
            <person name="Gibbs M."/>
            <person name="Breuker C.J."/>
        </authorList>
    </citation>
    <scope>NUCLEOTIDE SEQUENCE</scope>
    <source>
        <tissue evidence="1">Ovary</tissue>
    </source>
</reference>
<feature type="non-terminal residue" evidence="1">
    <location>
        <position position="68"/>
    </location>
</feature>
<proteinExistence type="predicted"/>
<reference evidence="1" key="2">
    <citation type="submission" date="2013-05" db="EMBL/GenBank/DDBJ databases">
        <authorList>
            <person name="Carter J.-M."/>
            <person name="Baker S.C."/>
            <person name="Pink R."/>
            <person name="Carter D.R.F."/>
            <person name="Collins A."/>
            <person name="Tomlin J."/>
            <person name="Gibbs M."/>
            <person name="Breuker C.J."/>
        </authorList>
    </citation>
    <scope>NUCLEOTIDE SEQUENCE</scope>
    <source>
        <tissue evidence="1">Ovary</tissue>
    </source>
</reference>
<sequence length="68" mass="7732">PGREMHHLPLNIRSRVRLQTFTMHAPVPHGVRGPVAQYQQALPHLPCRHRDASKQGRYLLNSLSSRCG</sequence>
<protein>
    <submittedName>
        <fullName evidence="1">E3 ubiquitin-protein ligase arkadia</fullName>
    </submittedName>
</protein>
<accession>S4PG93</accession>
<feature type="non-terminal residue" evidence="1">
    <location>
        <position position="1"/>
    </location>
</feature>
<dbReference type="EMBL" id="GAIX01002626">
    <property type="protein sequence ID" value="JAA89934.1"/>
    <property type="molecule type" value="Transcribed_RNA"/>
</dbReference>
<organism evidence="1">
    <name type="scientific">Pararge aegeria</name>
    <name type="common">speckled wood butterfly</name>
    <dbReference type="NCBI Taxonomy" id="116150"/>
    <lineage>
        <taxon>Eukaryota</taxon>
        <taxon>Metazoa</taxon>
        <taxon>Ecdysozoa</taxon>
        <taxon>Arthropoda</taxon>
        <taxon>Hexapoda</taxon>
        <taxon>Insecta</taxon>
        <taxon>Pterygota</taxon>
        <taxon>Neoptera</taxon>
        <taxon>Endopterygota</taxon>
        <taxon>Lepidoptera</taxon>
        <taxon>Glossata</taxon>
        <taxon>Ditrysia</taxon>
        <taxon>Papilionoidea</taxon>
        <taxon>Nymphalidae</taxon>
        <taxon>Satyrinae</taxon>
        <taxon>Satyrini</taxon>
        <taxon>Parargina</taxon>
        <taxon>Pararge</taxon>
    </lineage>
</organism>
<evidence type="ECO:0000313" key="1">
    <source>
        <dbReference type="EMBL" id="JAA89934.1"/>
    </source>
</evidence>
<dbReference type="AlphaFoldDB" id="S4PG93"/>